<evidence type="ECO:0000313" key="9">
    <source>
        <dbReference type="Proteomes" id="UP000054544"/>
    </source>
</evidence>
<dbReference type="FunFam" id="2.40.10.10:FF:000077">
    <property type="entry name" value="Predicted protein"/>
    <property type="match status" value="1"/>
</dbReference>
<dbReference type="Pfam" id="PF00089">
    <property type="entry name" value="Trypsin"/>
    <property type="match status" value="1"/>
</dbReference>
<dbReference type="InterPro" id="IPR043504">
    <property type="entry name" value="Peptidase_S1_PA_chymotrypsin"/>
</dbReference>
<dbReference type="SMART" id="SM00020">
    <property type="entry name" value="Tryp_SPc"/>
    <property type="match status" value="1"/>
</dbReference>
<dbReference type="CDD" id="cd00190">
    <property type="entry name" value="Tryp_SPc"/>
    <property type="match status" value="1"/>
</dbReference>
<dbReference type="GO" id="GO:0006508">
    <property type="term" value="P:proteolysis"/>
    <property type="evidence" value="ECO:0007669"/>
    <property type="project" value="UniProtKB-KW"/>
</dbReference>
<name>A0A0D9NL96_METAN</name>
<organism evidence="8 9">
    <name type="scientific">Metarhizium anisopliae BRIP 53293</name>
    <dbReference type="NCBI Taxonomy" id="1291518"/>
    <lineage>
        <taxon>Eukaryota</taxon>
        <taxon>Fungi</taxon>
        <taxon>Dikarya</taxon>
        <taxon>Ascomycota</taxon>
        <taxon>Pezizomycotina</taxon>
        <taxon>Sordariomycetes</taxon>
        <taxon>Hypocreomycetidae</taxon>
        <taxon>Hypocreales</taxon>
        <taxon>Clavicipitaceae</taxon>
        <taxon>Metarhizium</taxon>
    </lineage>
</organism>
<dbReference type="PROSITE" id="PS50240">
    <property type="entry name" value="TRYPSIN_DOM"/>
    <property type="match status" value="1"/>
</dbReference>
<dbReference type="GO" id="GO:0004252">
    <property type="term" value="F:serine-type endopeptidase activity"/>
    <property type="evidence" value="ECO:0007669"/>
    <property type="project" value="InterPro"/>
</dbReference>
<evidence type="ECO:0000256" key="4">
    <source>
        <dbReference type="ARBA" id="ARBA00022825"/>
    </source>
</evidence>
<comment type="similarity">
    <text evidence="1">Belongs to the peptidase S1 family.</text>
</comment>
<evidence type="ECO:0000259" key="7">
    <source>
        <dbReference type="PROSITE" id="PS50240"/>
    </source>
</evidence>
<evidence type="ECO:0000313" key="8">
    <source>
        <dbReference type="EMBL" id="KJK74714.1"/>
    </source>
</evidence>
<reference evidence="9" key="1">
    <citation type="journal article" date="2014" name="BMC Genomics">
        <title>The genome sequence of the biocontrol fungus Metarhizium anisopliae and comparative genomics of Metarhizium species.</title>
        <authorList>
            <person name="Pattemore J.A."/>
            <person name="Hane J.K."/>
            <person name="Williams A.H."/>
            <person name="Wilson B.A."/>
            <person name="Stodart B.J."/>
            <person name="Ash G.J."/>
        </authorList>
    </citation>
    <scope>NUCLEOTIDE SEQUENCE [LARGE SCALE GENOMIC DNA]</scope>
    <source>
        <strain evidence="9">BRIP 53293</strain>
    </source>
</reference>
<evidence type="ECO:0000256" key="2">
    <source>
        <dbReference type="ARBA" id="ARBA00022670"/>
    </source>
</evidence>
<dbReference type="SUPFAM" id="SSF50494">
    <property type="entry name" value="Trypsin-like serine proteases"/>
    <property type="match status" value="1"/>
</dbReference>
<keyword evidence="5" id="KW-1015">Disulfide bond</keyword>
<dbReference type="InterPro" id="IPR009003">
    <property type="entry name" value="Peptidase_S1_PA"/>
</dbReference>
<sequence length="318" mass="33513">MARWHVIVESGRQPSALRPRRRRGASMSMSYPFGHVPSAATLARDWPRPDSRLQYSIFGPAYNMVSKAALAIASAIFAVQSATAAPAKNGKFIVGGEAAAEGEFPYIVALLSNNFQFCGGTLINKDTVVTAGHCTSSDVSGYEIRAGSLLSGSGGTKVKVRSATRHPDFNNSNLDNDVAVWKLATSILESDTIKYAKLPVPGSDPAPGANVTVAGWGRLQEGGATPSQLQKVTVPVVDRATCKVAYSTPTPLEITDNMFCAGLPQGGQDACQGDSGGPIVQGDVLIGVVSWGTGCARPNKYGVYTRLANYDSFVKKNL</sequence>
<dbReference type="PRINTS" id="PR00722">
    <property type="entry name" value="CHYMOTRYPSIN"/>
</dbReference>
<dbReference type="EMBL" id="KE384755">
    <property type="protein sequence ID" value="KJK74714.1"/>
    <property type="molecule type" value="Genomic_DNA"/>
</dbReference>
<dbReference type="InterPro" id="IPR050430">
    <property type="entry name" value="Peptidase_S1"/>
</dbReference>
<protein>
    <recommendedName>
        <fullName evidence="7">Peptidase S1 domain-containing protein</fullName>
    </recommendedName>
</protein>
<dbReference type="PROSITE" id="PS00134">
    <property type="entry name" value="TRYPSIN_HIS"/>
    <property type="match status" value="1"/>
</dbReference>
<dbReference type="OrthoDB" id="6380398at2759"/>
<keyword evidence="9" id="KW-1185">Reference proteome</keyword>
<gene>
    <name evidence="8" type="ORF">H634G_10026</name>
</gene>
<dbReference type="Proteomes" id="UP000054544">
    <property type="component" value="Unassembled WGS sequence"/>
</dbReference>
<dbReference type="InterPro" id="IPR033116">
    <property type="entry name" value="TRYPSIN_SER"/>
</dbReference>
<keyword evidence="4 6" id="KW-0720">Serine protease</keyword>
<evidence type="ECO:0000256" key="3">
    <source>
        <dbReference type="ARBA" id="ARBA00022801"/>
    </source>
</evidence>
<dbReference type="Gene3D" id="2.40.10.10">
    <property type="entry name" value="Trypsin-like serine proteases"/>
    <property type="match status" value="2"/>
</dbReference>
<dbReference type="PANTHER" id="PTHR24276:SF98">
    <property type="entry name" value="FI18310P1-RELATED"/>
    <property type="match status" value="1"/>
</dbReference>
<evidence type="ECO:0000256" key="5">
    <source>
        <dbReference type="ARBA" id="ARBA00023157"/>
    </source>
</evidence>
<dbReference type="InterPro" id="IPR018114">
    <property type="entry name" value="TRYPSIN_HIS"/>
</dbReference>
<proteinExistence type="inferred from homology"/>
<dbReference type="STRING" id="1291518.A0A0D9NL96"/>
<keyword evidence="2 6" id="KW-0645">Protease</keyword>
<dbReference type="AlphaFoldDB" id="A0A0D9NL96"/>
<feature type="domain" description="Peptidase S1" evidence="7">
    <location>
        <begin position="93"/>
        <end position="318"/>
    </location>
</feature>
<dbReference type="InterPro" id="IPR001314">
    <property type="entry name" value="Peptidase_S1A"/>
</dbReference>
<dbReference type="InterPro" id="IPR001254">
    <property type="entry name" value="Trypsin_dom"/>
</dbReference>
<evidence type="ECO:0000256" key="1">
    <source>
        <dbReference type="ARBA" id="ARBA00007664"/>
    </source>
</evidence>
<keyword evidence="3 6" id="KW-0378">Hydrolase</keyword>
<evidence type="ECO:0000256" key="6">
    <source>
        <dbReference type="RuleBase" id="RU363034"/>
    </source>
</evidence>
<dbReference type="PROSITE" id="PS00135">
    <property type="entry name" value="TRYPSIN_SER"/>
    <property type="match status" value="1"/>
</dbReference>
<accession>A0A0D9NL96</accession>
<dbReference type="PANTHER" id="PTHR24276">
    <property type="entry name" value="POLYSERASE-RELATED"/>
    <property type="match status" value="1"/>
</dbReference>